<organism evidence="1">
    <name type="scientific">bioreactor metagenome</name>
    <dbReference type="NCBI Taxonomy" id="1076179"/>
    <lineage>
        <taxon>unclassified sequences</taxon>
        <taxon>metagenomes</taxon>
        <taxon>ecological metagenomes</taxon>
    </lineage>
</organism>
<reference evidence="1" key="1">
    <citation type="submission" date="2019-08" db="EMBL/GenBank/DDBJ databases">
        <authorList>
            <person name="Kucharzyk K."/>
            <person name="Murdoch R.W."/>
            <person name="Higgins S."/>
            <person name="Loffler F."/>
        </authorList>
    </citation>
    <scope>NUCLEOTIDE SEQUENCE</scope>
</reference>
<comment type="caution">
    <text evidence="1">The sequence shown here is derived from an EMBL/GenBank/DDBJ whole genome shotgun (WGS) entry which is preliminary data.</text>
</comment>
<dbReference type="AlphaFoldDB" id="A0A645JJS0"/>
<dbReference type="EMBL" id="VSSQ01134398">
    <property type="protein sequence ID" value="MPN59873.1"/>
    <property type="molecule type" value="Genomic_DNA"/>
</dbReference>
<protein>
    <submittedName>
        <fullName evidence="1">Uncharacterized protein</fullName>
    </submittedName>
</protein>
<accession>A0A645JJS0</accession>
<proteinExistence type="predicted"/>
<evidence type="ECO:0000313" key="1">
    <source>
        <dbReference type="EMBL" id="MPN59873.1"/>
    </source>
</evidence>
<gene>
    <name evidence="1" type="ORF">SDC9_207595</name>
</gene>
<sequence>MDDHVGPCQVKARAASLEGDEEDGLFARVEAVYQLLALLRLGFAVQIEGFDAFLEELAAQQL</sequence>
<name>A0A645JJS0_9ZZZZ</name>